<dbReference type="GO" id="GO:0006355">
    <property type="term" value="P:regulation of DNA-templated transcription"/>
    <property type="evidence" value="ECO:0007669"/>
    <property type="project" value="InterPro"/>
</dbReference>
<dbReference type="InterPro" id="IPR002078">
    <property type="entry name" value="Sigma_54_int"/>
</dbReference>
<dbReference type="SUPFAM" id="SSF46689">
    <property type="entry name" value="Homeodomain-like"/>
    <property type="match status" value="1"/>
</dbReference>
<dbReference type="FunFam" id="3.40.50.300:FF:000006">
    <property type="entry name" value="DNA-binding transcriptional regulator NtrC"/>
    <property type="match status" value="1"/>
</dbReference>
<evidence type="ECO:0000313" key="9">
    <source>
        <dbReference type="EMBL" id="HAV92079.1"/>
    </source>
</evidence>
<evidence type="ECO:0000256" key="5">
    <source>
        <dbReference type="ARBA" id="ARBA00023163"/>
    </source>
</evidence>
<dbReference type="SMART" id="SM00382">
    <property type="entry name" value="AAA"/>
    <property type="match status" value="1"/>
</dbReference>
<dbReference type="SMART" id="SM00448">
    <property type="entry name" value="REC"/>
    <property type="match status" value="1"/>
</dbReference>
<dbReference type="InterPro" id="IPR002197">
    <property type="entry name" value="HTH_Fis"/>
</dbReference>
<dbReference type="SUPFAM" id="SSF52172">
    <property type="entry name" value="CheY-like"/>
    <property type="match status" value="1"/>
</dbReference>
<dbReference type="PROSITE" id="PS00675">
    <property type="entry name" value="SIGMA54_INTERACT_1"/>
    <property type="match status" value="1"/>
</dbReference>
<evidence type="ECO:0000259" key="7">
    <source>
        <dbReference type="PROSITE" id="PS50045"/>
    </source>
</evidence>
<dbReference type="SUPFAM" id="SSF52540">
    <property type="entry name" value="P-loop containing nucleoside triphosphate hydrolases"/>
    <property type="match status" value="1"/>
</dbReference>
<feature type="domain" description="Response regulatory" evidence="8">
    <location>
        <begin position="3"/>
        <end position="117"/>
    </location>
</feature>
<accession>A0A350H963</accession>
<dbReference type="InterPro" id="IPR058031">
    <property type="entry name" value="AAA_lid_NorR"/>
</dbReference>
<keyword evidence="6" id="KW-0597">Phosphoprotein</keyword>
<keyword evidence="5" id="KW-0804">Transcription</keyword>
<feature type="domain" description="Sigma-54 factor interaction" evidence="7">
    <location>
        <begin position="140"/>
        <end position="369"/>
    </location>
</feature>
<evidence type="ECO:0000256" key="1">
    <source>
        <dbReference type="ARBA" id="ARBA00022741"/>
    </source>
</evidence>
<dbReference type="PROSITE" id="PS00676">
    <property type="entry name" value="SIGMA54_INTERACT_2"/>
    <property type="match status" value="1"/>
</dbReference>
<evidence type="ECO:0000256" key="4">
    <source>
        <dbReference type="ARBA" id="ARBA00023125"/>
    </source>
</evidence>
<evidence type="ECO:0000313" key="10">
    <source>
        <dbReference type="Proteomes" id="UP000264062"/>
    </source>
</evidence>
<dbReference type="GO" id="GO:0005524">
    <property type="term" value="F:ATP binding"/>
    <property type="evidence" value="ECO:0007669"/>
    <property type="project" value="UniProtKB-KW"/>
</dbReference>
<dbReference type="Pfam" id="PF02954">
    <property type="entry name" value="HTH_8"/>
    <property type="match status" value="1"/>
</dbReference>
<comment type="caution">
    <text evidence="9">The sequence shown here is derived from an EMBL/GenBank/DDBJ whole genome shotgun (WGS) entry which is preliminary data.</text>
</comment>
<evidence type="ECO:0000259" key="8">
    <source>
        <dbReference type="PROSITE" id="PS50110"/>
    </source>
</evidence>
<dbReference type="InterPro" id="IPR009057">
    <property type="entry name" value="Homeodomain-like_sf"/>
</dbReference>
<name>A0A350H963_UNCW3</name>
<dbReference type="Proteomes" id="UP000264062">
    <property type="component" value="Unassembled WGS sequence"/>
</dbReference>
<reference evidence="9 10" key="1">
    <citation type="journal article" date="2018" name="Nat. Biotechnol.">
        <title>A standardized bacterial taxonomy based on genome phylogeny substantially revises the tree of life.</title>
        <authorList>
            <person name="Parks D.H."/>
            <person name="Chuvochina M."/>
            <person name="Waite D.W."/>
            <person name="Rinke C."/>
            <person name="Skarshewski A."/>
            <person name="Chaumeil P.A."/>
            <person name="Hugenholtz P."/>
        </authorList>
    </citation>
    <scope>NUCLEOTIDE SEQUENCE [LARGE SCALE GENOMIC DNA]</scope>
    <source>
        <strain evidence="9">UBA9956</strain>
    </source>
</reference>
<dbReference type="AlphaFoldDB" id="A0A350H963"/>
<keyword evidence="3" id="KW-0805">Transcription regulation</keyword>
<feature type="modified residue" description="4-aspartylphosphate" evidence="6">
    <location>
        <position position="52"/>
    </location>
</feature>
<dbReference type="InterPro" id="IPR003593">
    <property type="entry name" value="AAA+_ATPase"/>
</dbReference>
<dbReference type="InterPro" id="IPR001789">
    <property type="entry name" value="Sig_transdc_resp-reg_receiver"/>
</dbReference>
<evidence type="ECO:0000256" key="3">
    <source>
        <dbReference type="ARBA" id="ARBA00023015"/>
    </source>
</evidence>
<dbReference type="InterPro" id="IPR011006">
    <property type="entry name" value="CheY-like_superfamily"/>
</dbReference>
<dbReference type="GO" id="GO:0043565">
    <property type="term" value="F:sequence-specific DNA binding"/>
    <property type="evidence" value="ECO:0007669"/>
    <property type="project" value="InterPro"/>
</dbReference>
<keyword evidence="1" id="KW-0547">Nucleotide-binding</keyword>
<dbReference type="PANTHER" id="PTHR32071">
    <property type="entry name" value="TRANSCRIPTIONAL REGULATORY PROTEIN"/>
    <property type="match status" value="1"/>
</dbReference>
<evidence type="ECO:0000256" key="2">
    <source>
        <dbReference type="ARBA" id="ARBA00022840"/>
    </source>
</evidence>
<dbReference type="Gene3D" id="1.10.10.60">
    <property type="entry name" value="Homeodomain-like"/>
    <property type="match status" value="1"/>
</dbReference>
<dbReference type="InterPro" id="IPR025943">
    <property type="entry name" value="Sigma_54_int_dom_ATP-bd_2"/>
</dbReference>
<dbReference type="PROSITE" id="PS50045">
    <property type="entry name" value="SIGMA54_INTERACT_4"/>
    <property type="match status" value="1"/>
</dbReference>
<dbReference type="Pfam" id="PF00158">
    <property type="entry name" value="Sigma54_activat"/>
    <property type="match status" value="1"/>
</dbReference>
<dbReference type="InterPro" id="IPR025944">
    <property type="entry name" value="Sigma_54_int_dom_CS"/>
</dbReference>
<dbReference type="PROSITE" id="PS00688">
    <property type="entry name" value="SIGMA54_INTERACT_3"/>
    <property type="match status" value="1"/>
</dbReference>
<gene>
    <name evidence="9" type="ORF">DCW38_02735</name>
</gene>
<dbReference type="Gene3D" id="1.10.8.60">
    <property type="match status" value="1"/>
</dbReference>
<proteinExistence type="predicted"/>
<dbReference type="CDD" id="cd00156">
    <property type="entry name" value="REC"/>
    <property type="match status" value="1"/>
</dbReference>
<dbReference type="Pfam" id="PF25601">
    <property type="entry name" value="AAA_lid_14"/>
    <property type="match status" value="1"/>
</dbReference>
<dbReference type="GO" id="GO:0000160">
    <property type="term" value="P:phosphorelay signal transduction system"/>
    <property type="evidence" value="ECO:0007669"/>
    <property type="project" value="InterPro"/>
</dbReference>
<keyword evidence="2" id="KW-0067">ATP-binding</keyword>
<dbReference type="PANTHER" id="PTHR32071:SF21">
    <property type="entry name" value="TRANSCRIPTIONAL REGULATORY PROTEIN FLGR"/>
    <property type="match status" value="1"/>
</dbReference>
<dbReference type="InterPro" id="IPR027417">
    <property type="entry name" value="P-loop_NTPase"/>
</dbReference>
<dbReference type="CDD" id="cd00009">
    <property type="entry name" value="AAA"/>
    <property type="match status" value="1"/>
</dbReference>
<dbReference type="Gene3D" id="3.40.50.2300">
    <property type="match status" value="1"/>
</dbReference>
<protein>
    <submittedName>
        <fullName evidence="9">Two-component system response regulator</fullName>
    </submittedName>
</protein>
<dbReference type="PROSITE" id="PS50110">
    <property type="entry name" value="RESPONSE_REGULATORY"/>
    <property type="match status" value="1"/>
</dbReference>
<dbReference type="InterPro" id="IPR025662">
    <property type="entry name" value="Sigma_54_int_dom_ATP-bd_1"/>
</dbReference>
<dbReference type="Gene3D" id="3.40.50.300">
    <property type="entry name" value="P-loop containing nucleotide triphosphate hydrolases"/>
    <property type="match status" value="1"/>
</dbReference>
<sequence>MADIIVIDDEAVQRKNMSEFLKSLGHDVTQSDGVSRAKSQMKDKEFDIVISDMRMKDGTGKDILDYLNFVKSKSYFILVTAFATIEDSIYILKNGGYDYIQKPVNLDDLERKVNHIDALISVQEENKFLKRDSSEDSKTLLFESVGMKRVVDMVDKVSDTKAPVMIFGESGTGKEVIARMLHDKSSRREKLFVGVNCGALNENLLESELFGYEKGAFTGAQERRKGRFEIADKGTIFLDEVGDISLNMQIKLLRVIQEGEFERVGGNSPVKTDVRIITATHKDMQSMLKNKTFREDLYFRLNVVNIEIPPLRERGNDVLLLAEHFLLFYSKENSRKIKGFSESARKKLLNYSYPGNVRELQNIIQRSVILTSGAEISEKDIVIQDSKSSVEASGDSLDERVESLEKEMIINSLKRNSNSVKKSSEELKITERILRYKMEKYKIN</sequence>
<organism evidence="9 10">
    <name type="scientific">candidate division WOR-3 bacterium</name>
    <dbReference type="NCBI Taxonomy" id="2052148"/>
    <lineage>
        <taxon>Bacteria</taxon>
        <taxon>Bacteria division WOR-3</taxon>
    </lineage>
</organism>
<dbReference type="Pfam" id="PF00072">
    <property type="entry name" value="Response_reg"/>
    <property type="match status" value="1"/>
</dbReference>
<evidence type="ECO:0000256" key="6">
    <source>
        <dbReference type="PROSITE-ProRule" id="PRU00169"/>
    </source>
</evidence>
<keyword evidence="4" id="KW-0238">DNA-binding</keyword>
<dbReference type="EMBL" id="DMZY01000084">
    <property type="protein sequence ID" value="HAV92079.1"/>
    <property type="molecule type" value="Genomic_DNA"/>
</dbReference>